<dbReference type="InterPro" id="IPR005828">
    <property type="entry name" value="MFS_sugar_transport-like"/>
</dbReference>
<dbReference type="InterPro" id="IPR036259">
    <property type="entry name" value="MFS_trans_sf"/>
</dbReference>
<evidence type="ECO:0000256" key="6">
    <source>
        <dbReference type="ARBA" id="ARBA00023136"/>
    </source>
</evidence>
<dbReference type="AlphaFoldDB" id="A0A179F370"/>
<dbReference type="NCBIfam" id="TIGR00879">
    <property type="entry name" value="SP"/>
    <property type="match status" value="1"/>
</dbReference>
<dbReference type="FunFam" id="1.20.1250.20:FF:000134">
    <property type="entry name" value="MFS sugar transporter protein"/>
    <property type="match status" value="1"/>
</dbReference>
<evidence type="ECO:0000256" key="9">
    <source>
        <dbReference type="SAM" id="Phobius"/>
    </source>
</evidence>
<dbReference type="PANTHER" id="PTHR48022:SF24">
    <property type="entry name" value="HEXOSE TRANSPORTER PROTEIN (AFU_ORTHOLOGUE AFUA_8G04480)"/>
    <property type="match status" value="1"/>
</dbReference>
<evidence type="ECO:0000256" key="4">
    <source>
        <dbReference type="ARBA" id="ARBA00022692"/>
    </source>
</evidence>
<dbReference type="PROSITE" id="PS50850">
    <property type="entry name" value="MFS"/>
    <property type="match status" value="1"/>
</dbReference>
<dbReference type="GO" id="GO:0005351">
    <property type="term" value="F:carbohydrate:proton symporter activity"/>
    <property type="evidence" value="ECO:0007669"/>
    <property type="project" value="TreeGrafter"/>
</dbReference>
<dbReference type="PANTHER" id="PTHR48022">
    <property type="entry name" value="PLASTIDIC GLUCOSE TRANSPORTER 4"/>
    <property type="match status" value="1"/>
</dbReference>
<dbReference type="Proteomes" id="UP000078397">
    <property type="component" value="Unassembled WGS sequence"/>
</dbReference>
<dbReference type="SUPFAM" id="SSF103473">
    <property type="entry name" value="MFS general substrate transporter"/>
    <property type="match status" value="1"/>
</dbReference>
<gene>
    <name evidence="11" type="ORF">VFPPC_03798</name>
</gene>
<dbReference type="RefSeq" id="XP_018137562.1">
    <property type="nucleotide sequence ID" value="XM_018283256.1"/>
</dbReference>
<feature type="transmembrane region" description="Helical" evidence="9">
    <location>
        <begin position="359"/>
        <end position="380"/>
    </location>
</feature>
<feature type="transmembrane region" description="Helical" evidence="9">
    <location>
        <begin position="112"/>
        <end position="131"/>
    </location>
</feature>
<evidence type="ECO:0000256" key="7">
    <source>
        <dbReference type="RuleBase" id="RU003346"/>
    </source>
</evidence>
<dbReference type="GeneID" id="28847250"/>
<evidence type="ECO:0000256" key="8">
    <source>
        <dbReference type="SAM" id="MobiDB-lite"/>
    </source>
</evidence>
<comment type="subcellular location">
    <subcellularLocation>
        <location evidence="1">Membrane</location>
        <topology evidence="1">Multi-pass membrane protein</topology>
    </subcellularLocation>
</comment>
<dbReference type="InterPro" id="IPR003663">
    <property type="entry name" value="Sugar/inositol_transpt"/>
</dbReference>
<evidence type="ECO:0000313" key="12">
    <source>
        <dbReference type="Proteomes" id="UP000078397"/>
    </source>
</evidence>
<keyword evidence="5 9" id="KW-1133">Transmembrane helix</keyword>
<feature type="transmembrane region" description="Helical" evidence="9">
    <location>
        <begin position="392"/>
        <end position="410"/>
    </location>
</feature>
<dbReference type="EMBL" id="LSBJ02000002">
    <property type="protein sequence ID" value="OAQ59569.1"/>
    <property type="molecule type" value="Genomic_DNA"/>
</dbReference>
<evidence type="ECO:0000256" key="5">
    <source>
        <dbReference type="ARBA" id="ARBA00022989"/>
    </source>
</evidence>
<feature type="region of interest" description="Disordered" evidence="8">
    <location>
        <begin position="500"/>
        <end position="528"/>
    </location>
</feature>
<name>A0A179F370_METCM</name>
<dbReference type="Gene3D" id="1.20.1250.20">
    <property type="entry name" value="MFS general substrate transporter like domains"/>
    <property type="match status" value="1"/>
</dbReference>
<evidence type="ECO:0000256" key="2">
    <source>
        <dbReference type="ARBA" id="ARBA00010992"/>
    </source>
</evidence>
<dbReference type="InterPro" id="IPR050360">
    <property type="entry name" value="MFS_Sugar_Transporters"/>
</dbReference>
<dbReference type="GO" id="GO:0016020">
    <property type="term" value="C:membrane"/>
    <property type="evidence" value="ECO:0007669"/>
    <property type="project" value="UniProtKB-SubCell"/>
</dbReference>
<comment type="caution">
    <text evidence="11">The sequence shown here is derived from an EMBL/GenBank/DDBJ whole genome shotgun (WGS) entry which is preliminary data.</text>
</comment>
<evidence type="ECO:0000256" key="3">
    <source>
        <dbReference type="ARBA" id="ARBA00022448"/>
    </source>
</evidence>
<proteinExistence type="inferred from homology"/>
<keyword evidence="11" id="KW-0762">Sugar transport</keyword>
<dbReference type="OrthoDB" id="6133115at2759"/>
<feature type="transmembrane region" description="Helical" evidence="9">
    <location>
        <begin position="331"/>
        <end position="352"/>
    </location>
</feature>
<comment type="similarity">
    <text evidence="2 7">Belongs to the major facilitator superfamily. Sugar transporter (TC 2.A.1.1) family.</text>
</comment>
<feature type="transmembrane region" description="Helical" evidence="9">
    <location>
        <begin position="293"/>
        <end position="319"/>
    </location>
</feature>
<feature type="domain" description="Major facilitator superfamily (MFS) profile" evidence="10">
    <location>
        <begin position="44"/>
        <end position="483"/>
    </location>
</feature>
<evidence type="ECO:0000256" key="1">
    <source>
        <dbReference type="ARBA" id="ARBA00004141"/>
    </source>
</evidence>
<protein>
    <submittedName>
        <fullName evidence="11">Sugar transporter (Hexose transporter)</fullName>
    </submittedName>
</protein>
<evidence type="ECO:0000259" key="10">
    <source>
        <dbReference type="PROSITE" id="PS50850"/>
    </source>
</evidence>
<sequence>MLFQRPKIVKGDQHAGVDGIVLKDVYKREKFWWHYPGLRTLNLLLLGAICCDITNGYDGSMLNGLQILPQWQEYFHHPTSATLGLISNGTRIGQCGAIFVIAPIIQKFGRRWPIVFGSAFMLIGIALQTAAQSLAMFVVGRVIIGFGNNIQQATSLVLLAEIAHPSQRPAVMGIMNTTGSVGQILAAWITFGTGLHLASSWSWRLPSLLQAASSIFQITMGFFMPESPRWLIFNNRREEAREILVKYHAEGNENDELLKLELAEIDQALEYEKLQRSSSWLEWIRTPANRHRLFIVLSLGFIMQWCGNAIISYYLHLLLDSIGIKGTKTQLYINGGNTISGFCFGILWSLVGDRFGRRFMFLTGMAGMFCAFLLLTVFTGVNQTHNFSNPNLASATVAMVFIFFAFYKMAGVTQEPYFMEIAPYTLRAKTSAIKQFGDAGSNLFSGFVNPIGLEHIKWKYYIVWCCVLLTNFLTIYLFYPETKGLSLEEVTQMFDGNEIHAKEDPAEEEQNNSGKTPAVEFVEHPSGR</sequence>
<keyword evidence="12" id="KW-1185">Reference proteome</keyword>
<accession>A0A179F370</accession>
<dbReference type="Pfam" id="PF00083">
    <property type="entry name" value="Sugar_tr"/>
    <property type="match status" value="1"/>
</dbReference>
<dbReference type="KEGG" id="pchm:VFPPC_03798"/>
<keyword evidence="6 9" id="KW-0472">Membrane</keyword>
<organism evidence="11 12">
    <name type="scientific">Pochonia chlamydosporia 170</name>
    <dbReference type="NCBI Taxonomy" id="1380566"/>
    <lineage>
        <taxon>Eukaryota</taxon>
        <taxon>Fungi</taxon>
        <taxon>Dikarya</taxon>
        <taxon>Ascomycota</taxon>
        <taxon>Pezizomycotina</taxon>
        <taxon>Sordariomycetes</taxon>
        <taxon>Hypocreomycetidae</taxon>
        <taxon>Hypocreales</taxon>
        <taxon>Clavicipitaceae</taxon>
        <taxon>Pochonia</taxon>
    </lineage>
</organism>
<reference evidence="11 12" key="1">
    <citation type="journal article" date="2016" name="PLoS Pathog.">
        <title>Biosynthesis of antibiotic leucinostatins in bio-control fungus Purpureocillium lilacinum and their inhibition on phytophthora revealed by genome mining.</title>
        <authorList>
            <person name="Wang G."/>
            <person name="Liu Z."/>
            <person name="Lin R."/>
            <person name="Li E."/>
            <person name="Mao Z."/>
            <person name="Ling J."/>
            <person name="Yang Y."/>
            <person name="Yin W.B."/>
            <person name="Xie B."/>
        </authorList>
    </citation>
    <scope>NUCLEOTIDE SEQUENCE [LARGE SCALE GENOMIC DNA]</scope>
    <source>
        <strain evidence="11">170</strain>
    </source>
</reference>
<feature type="transmembrane region" description="Helical" evidence="9">
    <location>
        <begin position="460"/>
        <end position="479"/>
    </location>
</feature>
<keyword evidence="3 7" id="KW-0813">Transport</keyword>
<dbReference type="InterPro" id="IPR020846">
    <property type="entry name" value="MFS_dom"/>
</dbReference>
<keyword evidence="4 9" id="KW-0812">Transmembrane</keyword>
<evidence type="ECO:0000313" key="11">
    <source>
        <dbReference type="EMBL" id="OAQ59569.1"/>
    </source>
</evidence>